<dbReference type="AlphaFoldDB" id="A0A917D445"/>
<dbReference type="SUPFAM" id="SSF54184">
    <property type="entry name" value="Penicillin-binding protein 2x (pbp-2x), c-terminal domain"/>
    <property type="match status" value="2"/>
</dbReference>
<dbReference type="Pfam" id="PF03793">
    <property type="entry name" value="PASTA"/>
    <property type="match status" value="1"/>
</dbReference>
<dbReference type="EMBL" id="BMGR01000009">
    <property type="protein sequence ID" value="GGG10280.1"/>
    <property type="molecule type" value="Genomic_DNA"/>
</dbReference>
<evidence type="ECO:0000313" key="6">
    <source>
        <dbReference type="EMBL" id="GGG10280.1"/>
    </source>
</evidence>
<evidence type="ECO:0000313" key="7">
    <source>
        <dbReference type="Proteomes" id="UP000644756"/>
    </source>
</evidence>
<evidence type="ECO:0000256" key="2">
    <source>
        <dbReference type="ARBA" id="ARBA00007171"/>
    </source>
</evidence>
<organism evidence="6 7">
    <name type="scientific">Paenibacillus abyssi</name>
    <dbReference type="NCBI Taxonomy" id="1340531"/>
    <lineage>
        <taxon>Bacteria</taxon>
        <taxon>Bacillati</taxon>
        <taxon>Bacillota</taxon>
        <taxon>Bacilli</taxon>
        <taxon>Bacillales</taxon>
        <taxon>Paenibacillaceae</taxon>
        <taxon>Paenibacillus</taxon>
    </lineage>
</organism>
<dbReference type="Proteomes" id="UP000644756">
    <property type="component" value="Unassembled WGS sequence"/>
</dbReference>
<evidence type="ECO:0000259" key="5">
    <source>
        <dbReference type="PROSITE" id="PS51178"/>
    </source>
</evidence>
<dbReference type="GO" id="GO:0005886">
    <property type="term" value="C:plasma membrane"/>
    <property type="evidence" value="ECO:0007669"/>
    <property type="project" value="TreeGrafter"/>
</dbReference>
<dbReference type="InterPro" id="IPR001460">
    <property type="entry name" value="PCN-bd_Tpept"/>
</dbReference>
<dbReference type="PANTHER" id="PTHR30627:SF1">
    <property type="entry name" value="PEPTIDOGLYCAN D,D-TRANSPEPTIDASE FTSI"/>
    <property type="match status" value="1"/>
</dbReference>
<dbReference type="GO" id="GO:0071555">
    <property type="term" value="P:cell wall organization"/>
    <property type="evidence" value="ECO:0007669"/>
    <property type="project" value="TreeGrafter"/>
</dbReference>
<dbReference type="InterPro" id="IPR012338">
    <property type="entry name" value="Beta-lactam/transpept-like"/>
</dbReference>
<evidence type="ECO:0000256" key="1">
    <source>
        <dbReference type="ARBA" id="ARBA00004370"/>
    </source>
</evidence>
<dbReference type="SMART" id="SM00740">
    <property type="entry name" value="PASTA"/>
    <property type="match status" value="2"/>
</dbReference>
<dbReference type="PANTHER" id="PTHR30627">
    <property type="entry name" value="PEPTIDOGLYCAN D,D-TRANSPEPTIDASE"/>
    <property type="match status" value="1"/>
</dbReference>
<dbReference type="Gene3D" id="3.40.710.10">
    <property type="entry name" value="DD-peptidase/beta-lactamase superfamily"/>
    <property type="match status" value="1"/>
</dbReference>
<name>A0A917D445_9BACL</name>
<dbReference type="Gene3D" id="3.30.10.20">
    <property type="match status" value="1"/>
</dbReference>
<proteinExistence type="inferred from homology"/>
<sequence>MLAMKKRIKLRTLLVGGLITLLFVVLVTRVYFVQVVHADFWLGKARETWATSERIPASRGTITDRDGNILAMDAPAYTVAINPEVINKLKIQQQVVTSLHSILGKSVAGLQNDVSAKRENGDFVVQREIRSEGWKIDKEIADKVAAFREELQKQTEQRDVGIYLMEESKRFYPKNSLASHVLGYLRKDGEAIGGLESSLDKDLRGEDGYIKYEKDGRRVQLADGEVDYKPAVDGKNVTLTINTDIQYYIEEAIKEANEKYKPKSITAIAADPHTMEILGMASYPDYNPNEYWKSSSQANFYNHSVRQLIEPGSTFKIVTLAGAVEEGQFNPNETYMSGSIKVPGYTIRDHRREGWGEISFLDGLKYSSNVAFVKLGYERLGSEKLMKYIKDFGFSSRTGIELPGEVAGTVDFFYPSEVATATFGQGKVQVTPIQQVAAVAAVANGGKLLEPHLVKKIEDPVTKKTTTIQPKVVRQVISEETATKVSEYLEQVVSDREIGTGKNAYIEGYRVAGKTGTAQKVVGGKYADDKYVVSFIGFAPVENPKIVVYVVVDEPDDPYAGGGSVAAPVFKKIVQQSLRQMGVLPTASDAETSKDDGTPRKLSVEVPDLSELKVAQAGTELKQRGLPYEVVGKGGTVLQQIPEAGTRVPTSQRVYLITEERKQMAIPDMTGLPLRDVLEVCSLLDMRCVTEGEGYVTSQTQEKLDGETVLKVQLHPPGVRAESEGQTEDGSEEQAASEPAGN</sequence>
<comment type="subcellular location">
    <subcellularLocation>
        <location evidence="1">Membrane</location>
    </subcellularLocation>
</comment>
<feature type="domain" description="PASTA" evidence="5">
    <location>
        <begin position="598"/>
        <end position="660"/>
    </location>
</feature>
<dbReference type="CDD" id="cd06576">
    <property type="entry name" value="PASTA_Pbp2x-like_1"/>
    <property type="match status" value="1"/>
</dbReference>
<comment type="similarity">
    <text evidence="2">Belongs to the transpeptidase family.</text>
</comment>
<dbReference type="Pfam" id="PF00905">
    <property type="entry name" value="Transpeptidase"/>
    <property type="match status" value="1"/>
</dbReference>
<accession>A0A917D445</accession>
<dbReference type="Pfam" id="PF03717">
    <property type="entry name" value="PBP_dimer"/>
    <property type="match status" value="1"/>
</dbReference>
<protein>
    <submittedName>
        <fullName evidence="6">Stage V sporulation protein D</fullName>
    </submittedName>
</protein>
<evidence type="ECO:0000256" key="4">
    <source>
        <dbReference type="SAM" id="MobiDB-lite"/>
    </source>
</evidence>
<reference evidence="6" key="1">
    <citation type="journal article" date="2014" name="Int. J. Syst. Evol. Microbiol.">
        <title>Complete genome sequence of Corynebacterium casei LMG S-19264T (=DSM 44701T), isolated from a smear-ripened cheese.</title>
        <authorList>
            <consortium name="US DOE Joint Genome Institute (JGI-PGF)"/>
            <person name="Walter F."/>
            <person name="Albersmeier A."/>
            <person name="Kalinowski J."/>
            <person name="Ruckert C."/>
        </authorList>
    </citation>
    <scope>NUCLEOTIDE SEQUENCE</scope>
    <source>
        <strain evidence="6">CGMCC 1.12987</strain>
    </source>
</reference>
<comment type="caution">
    <text evidence="6">The sequence shown here is derived from an EMBL/GenBank/DDBJ whole genome shotgun (WGS) entry which is preliminary data.</text>
</comment>
<dbReference type="InterPro" id="IPR005311">
    <property type="entry name" value="PBP_dimer"/>
</dbReference>
<keyword evidence="3" id="KW-0472">Membrane</keyword>
<dbReference type="InterPro" id="IPR036138">
    <property type="entry name" value="PBP_dimer_sf"/>
</dbReference>
<evidence type="ECO:0000256" key="3">
    <source>
        <dbReference type="ARBA" id="ARBA00023136"/>
    </source>
</evidence>
<dbReference type="SUPFAM" id="SSF56601">
    <property type="entry name" value="beta-lactamase/transpeptidase-like"/>
    <property type="match status" value="1"/>
</dbReference>
<gene>
    <name evidence="6" type="primary">spoVD</name>
    <name evidence="6" type="ORF">GCM10010916_28940</name>
</gene>
<keyword evidence="7" id="KW-1185">Reference proteome</keyword>
<dbReference type="GO" id="GO:0008658">
    <property type="term" value="F:penicillin binding"/>
    <property type="evidence" value="ECO:0007669"/>
    <property type="project" value="InterPro"/>
</dbReference>
<dbReference type="Gene3D" id="3.90.1310.10">
    <property type="entry name" value="Penicillin-binding protein 2a (Domain 2)"/>
    <property type="match status" value="1"/>
</dbReference>
<dbReference type="InterPro" id="IPR005543">
    <property type="entry name" value="PASTA_dom"/>
</dbReference>
<dbReference type="PROSITE" id="PS51178">
    <property type="entry name" value="PASTA"/>
    <property type="match status" value="1"/>
</dbReference>
<dbReference type="SUPFAM" id="SSF56519">
    <property type="entry name" value="Penicillin binding protein dimerisation domain"/>
    <property type="match status" value="1"/>
</dbReference>
<feature type="region of interest" description="Disordered" evidence="4">
    <location>
        <begin position="714"/>
        <end position="742"/>
    </location>
</feature>
<reference evidence="6" key="2">
    <citation type="submission" date="2020-09" db="EMBL/GenBank/DDBJ databases">
        <authorList>
            <person name="Sun Q."/>
            <person name="Zhou Y."/>
        </authorList>
    </citation>
    <scope>NUCLEOTIDE SEQUENCE</scope>
    <source>
        <strain evidence="6">CGMCC 1.12987</strain>
    </source>
</reference>
<dbReference type="InterPro" id="IPR050515">
    <property type="entry name" value="Beta-lactam/transpept"/>
</dbReference>